<protein>
    <submittedName>
        <fullName evidence="1">Uncharacterized protein</fullName>
    </submittedName>
</protein>
<name>A0A6P1VZU5_9BACT</name>
<sequence>MVQAPDYEEFENLKRQVHEQGLELSFLRSLLLQVAWLDRAQTMKALDVSHETLRRIHLSGELRYRYKGDRPFYCIYSVRDYLIGKKISPEVAQRRVLAALFDSPNEKPTKAKRNGWTDATK</sequence>
<accession>A0A6P1VZU5</accession>
<dbReference type="EMBL" id="CP045997">
    <property type="protein sequence ID" value="QHV97307.1"/>
    <property type="molecule type" value="Genomic_DNA"/>
</dbReference>
<dbReference type="AlphaFoldDB" id="A0A6P1VZU5"/>
<keyword evidence="2" id="KW-1185">Reference proteome</keyword>
<evidence type="ECO:0000313" key="1">
    <source>
        <dbReference type="EMBL" id="QHV97307.1"/>
    </source>
</evidence>
<evidence type="ECO:0000313" key="2">
    <source>
        <dbReference type="Proteomes" id="UP000464577"/>
    </source>
</evidence>
<dbReference type="RefSeq" id="WP_162387718.1">
    <property type="nucleotide sequence ID" value="NZ_CP045997.1"/>
</dbReference>
<dbReference type="Proteomes" id="UP000464577">
    <property type="component" value="Chromosome"/>
</dbReference>
<reference evidence="1 2" key="1">
    <citation type="submission" date="2019-11" db="EMBL/GenBank/DDBJ databases">
        <title>Spirosoma endbachense sp. nov., isolated from a natural salt meadow.</title>
        <authorList>
            <person name="Rojas J."/>
            <person name="Ambika Manirajan B."/>
            <person name="Ratering S."/>
            <person name="Suarez C."/>
            <person name="Geissler-Plaum R."/>
            <person name="Schnell S."/>
        </authorList>
    </citation>
    <scope>NUCLEOTIDE SEQUENCE [LARGE SCALE GENOMIC DNA]</scope>
    <source>
        <strain evidence="1 2">I-24</strain>
    </source>
</reference>
<gene>
    <name evidence="1" type="ORF">GJR95_20865</name>
</gene>
<proteinExistence type="predicted"/>
<organism evidence="1 2">
    <name type="scientific">Spirosoma endbachense</name>
    <dbReference type="NCBI Taxonomy" id="2666025"/>
    <lineage>
        <taxon>Bacteria</taxon>
        <taxon>Pseudomonadati</taxon>
        <taxon>Bacteroidota</taxon>
        <taxon>Cytophagia</taxon>
        <taxon>Cytophagales</taxon>
        <taxon>Cytophagaceae</taxon>
        <taxon>Spirosoma</taxon>
    </lineage>
</organism>
<dbReference type="KEGG" id="senf:GJR95_20865"/>